<organism evidence="2 3">
    <name type="scientific">Jingyaoa shaoxingensis</name>
    <dbReference type="NCBI Taxonomy" id="2763671"/>
    <lineage>
        <taxon>Bacteria</taxon>
        <taxon>Bacillati</taxon>
        <taxon>Bacillota</taxon>
        <taxon>Clostridia</taxon>
        <taxon>Lachnospirales</taxon>
        <taxon>Lachnospiraceae</taxon>
        <taxon>Jingyaoa</taxon>
    </lineage>
</organism>
<reference evidence="2 3" key="1">
    <citation type="submission" date="2020-08" db="EMBL/GenBank/DDBJ databases">
        <title>Genome public.</title>
        <authorList>
            <person name="Liu C."/>
            <person name="Sun Q."/>
        </authorList>
    </citation>
    <scope>NUCLEOTIDE SEQUENCE [LARGE SCALE GENOMIC DNA]</scope>
    <source>
        <strain evidence="2 3">NSJ-46</strain>
    </source>
</reference>
<keyword evidence="1" id="KW-1133">Transmembrane helix</keyword>
<feature type="transmembrane region" description="Helical" evidence="1">
    <location>
        <begin position="43"/>
        <end position="62"/>
    </location>
</feature>
<dbReference type="RefSeq" id="WP_249309059.1">
    <property type="nucleotide sequence ID" value="NZ_JACRSZ010000012.1"/>
</dbReference>
<keyword evidence="3" id="KW-1185">Reference proteome</keyword>
<evidence type="ECO:0000313" key="3">
    <source>
        <dbReference type="Proteomes" id="UP000657421"/>
    </source>
</evidence>
<evidence type="ECO:0008006" key="4">
    <source>
        <dbReference type="Google" id="ProtNLM"/>
    </source>
</evidence>
<sequence length="170" mass="19610">MNPYLGNNAKKVKLSSYMISIFCVLCVYASVKVVKKDICTGEELSGIIAGLVLMGLFLWPILRTIRNFVRYRRTQKIAGWLSYYEEEEVSFQKLETELGRNVPAQIKYLVQKGYLQNLKIDMEKKCIEIMAPNKQVEEQIYQDRICPYCGAKNRTVKGRVSTCEFCGQKI</sequence>
<gene>
    <name evidence="2" type="ORF">H8716_11820</name>
</gene>
<keyword evidence="1" id="KW-0472">Membrane</keyword>
<evidence type="ECO:0000256" key="1">
    <source>
        <dbReference type="SAM" id="Phobius"/>
    </source>
</evidence>
<feature type="transmembrane region" description="Helical" evidence="1">
    <location>
        <begin position="12"/>
        <end position="31"/>
    </location>
</feature>
<evidence type="ECO:0000313" key="2">
    <source>
        <dbReference type="EMBL" id="MBC8573764.1"/>
    </source>
</evidence>
<name>A0ABR7NBR1_9FIRM</name>
<keyword evidence="1" id="KW-0812">Transmembrane</keyword>
<comment type="caution">
    <text evidence="2">The sequence shown here is derived from an EMBL/GenBank/DDBJ whole genome shotgun (WGS) entry which is preliminary data.</text>
</comment>
<dbReference type="Proteomes" id="UP000657421">
    <property type="component" value="Unassembled WGS sequence"/>
</dbReference>
<proteinExistence type="predicted"/>
<dbReference type="EMBL" id="JACRSZ010000012">
    <property type="protein sequence ID" value="MBC8573764.1"/>
    <property type="molecule type" value="Genomic_DNA"/>
</dbReference>
<accession>A0ABR7NBR1</accession>
<protein>
    <recommendedName>
        <fullName evidence="4">Zinc ribbon domain-containing protein</fullName>
    </recommendedName>
</protein>